<keyword evidence="2" id="KW-0238">DNA-binding</keyword>
<evidence type="ECO:0000256" key="3">
    <source>
        <dbReference type="ARBA" id="ARBA00023163"/>
    </source>
</evidence>
<dbReference type="InterPro" id="IPR050109">
    <property type="entry name" value="HTH-type_TetR-like_transc_reg"/>
</dbReference>
<dbReference type="AlphaFoldDB" id="A0A6J6PTI5"/>
<keyword evidence="1" id="KW-0805">Transcription regulation</keyword>
<dbReference type="PANTHER" id="PTHR30055">
    <property type="entry name" value="HTH-TYPE TRANSCRIPTIONAL REGULATOR RUTR"/>
    <property type="match status" value="1"/>
</dbReference>
<dbReference type="InterPro" id="IPR009057">
    <property type="entry name" value="Homeodomain-like_sf"/>
</dbReference>
<proteinExistence type="predicted"/>
<gene>
    <name evidence="5" type="ORF">UFOPK2579_00884</name>
</gene>
<dbReference type="InterPro" id="IPR001647">
    <property type="entry name" value="HTH_TetR"/>
</dbReference>
<organism evidence="5">
    <name type="scientific">freshwater metagenome</name>
    <dbReference type="NCBI Taxonomy" id="449393"/>
    <lineage>
        <taxon>unclassified sequences</taxon>
        <taxon>metagenomes</taxon>
        <taxon>ecological metagenomes</taxon>
    </lineage>
</organism>
<sequence length="215" mass="23389">MRTHGWAGSPPVDDSEALARILAAARQGIDQHGRAPRLAEVARELGVSRATVYRYVRDGDALLVELAAAETGPFIQRLTTELAGEADPARAVVRAVLFVVDRLPESPYLAIAFAPDGQNRAARTASITEPAAQAFAREILKAVEVDWVAAGIDERRMTFLAEHMLRLVQSFVLDPGDPPRHGPELEEYLNWALVPVLTTSIQADAGGREPHDDEL</sequence>
<dbReference type="GO" id="GO:0000976">
    <property type="term" value="F:transcription cis-regulatory region binding"/>
    <property type="evidence" value="ECO:0007669"/>
    <property type="project" value="TreeGrafter"/>
</dbReference>
<protein>
    <submittedName>
        <fullName evidence="5">Unannotated protein</fullName>
    </submittedName>
</protein>
<evidence type="ECO:0000256" key="1">
    <source>
        <dbReference type="ARBA" id="ARBA00023015"/>
    </source>
</evidence>
<dbReference type="GO" id="GO:0003700">
    <property type="term" value="F:DNA-binding transcription factor activity"/>
    <property type="evidence" value="ECO:0007669"/>
    <property type="project" value="TreeGrafter"/>
</dbReference>
<feature type="domain" description="HTH tetR-type" evidence="4">
    <location>
        <begin position="15"/>
        <end position="74"/>
    </location>
</feature>
<name>A0A6J6PTI5_9ZZZZ</name>
<keyword evidence="3" id="KW-0804">Transcription</keyword>
<evidence type="ECO:0000259" key="4">
    <source>
        <dbReference type="PROSITE" id="PS50977"/>
    </source>
</evidence>
<dbReference type="PROSITE" id="PS50977">
    <property type="entry name" value="HTH_TETR_2"/>
    <property type="match status" value="1"/>
</dbReference>
<dbReference type="SUPFAM" id="SSF46689">
    <property type="entry name" value="Homeodomain-like"/>
    <property type="match status" value="1"/>
</dbReference>
<reference evidence="5" key="1">
    <citation type="submission" date="2020-05" db="EMBL/GenBank/DDBJ databases">
        <authorList>
            <person name="Chiriac C."/>
            <person name="Salcher M."/>
            <person name="Ghai R."/>
            <person name="Kavagutti S V."/>
        </authorList>
    </citation>
    <scope>NUCLEOTIDE SEQUENCE</scope>
</reference>
<dbReference type="EMBL" id="CAEZXR010000083">
    <property type="protein sequence ID" value="CAB4699888.1"/>
    <property type="molecule type" value="Genomic_DNA"/>
</dbReference>
<dbReference type="Pfam" id="PF00440">
    <property type="entry name" value="TetR_N"/>
    <property type="match status" value="1"/>
</dbReference>
<evidence type="ECO:0000313" key="5">
    <source>
        <dbReference type="EMBL" id="CAB4699888.1"/>
    </source>
</evidence>
<dbReference type="Gene3D" id="1.10.357.10">
    <property type="entry name" value="Tetracycline Repressor, domain 2"/>
    <property type="match status" value="1"/>
</dbReference>
<evidence type="ECO:0000256" key="2">
    <source>
        <dbReference type="ARBA" id="ARBA00023125"/>
    </source>
</evidence>
<dbReference type="PANTHER" id="PTHR30055:SF234">
    <property type="entry name" value="HTH-TYPE TRANSCRIPTIONAL REGULATOR BETI"/>
    <property type="match status" value="1"/>
</dbReference>
<accession>A0A6J6PTI5</accession>